<name>A0A5J4QYJ8_9ZZZZ</name>
<evidence type="ECO:0000313" key="3">
    <source>
        <dbReference type="EMBL" id="KAA6326020.1"/>
    </source>
</evidence>
<dbReference type="InterPro" id="IPR011010">
    <property type="entry name" value="DNA_brk_join_enz"/>
</dbReference>
<dbReference type="Pfam" id="PF00589">
    <property type="entry name" value="Phage_integrase"/>
    <property type="match status" value="1"/>
</dbReference>
<dbReference type="AlphaFoldDB" id="A0A5J4QYJ8"/>
<keyword evidence="1" id="KW-0233">DNA recombination</keyword>
<evidence type="ECO:0000259" key="2">
    <source>
        <dbReference type="Pfam" id="PF00589"/>
    </source>
</evidence>
<sequence>MRAVLNKAIQDKEAPESTYPFGKGGFNVAALEEETVKRYLPMDCMENIKSTIMENPILEFTRRLFLFSYYCYGISFIDMALLTKKNIIRYNGGDYIVYKRNKTKEAKKVKAIQIKITPEIQSHLDWFAQNAMLIEEYLVPIISRSGYQGEQLYNHIRSRFGRNNKNLKKLAKQLDITELALTSYVSRHTMAMTLQDNQVPREIISQILGHNDLSTTNTYLDSFSSGIIDEAVKVL</sequence>
<dbReference type="GO" id="GO:0015074">
    <property type="term" value="P:DNA integration"/>
    <property type="evidence" value="ECO:0007669"/>
    <property type="project" value="InterPro"/>
</dbReference>
<protein>
    <submittedName>
        <fullName evidence="3">Tyrosine recombinase XerD</fullName>
    </submittedName>
</protein>
<dbReference type="InterPro" id="IPR002104">
    <property type="entry name" value="Integrase_catalytic"/>
</dbReference>
<evidence type="ECO:0000256" key="1">
    <source>
        <dbReference type="ARBA" id="ARBA00023172"/>
    </source>
</evidence>
<comment type="caution">
    <text evidence="3">The sequence shown here is derived from an EMBL/GenBank/DDBJ whole genome shotgun (WGS) entry which is preliminary data.</text>
</comment>
<proteinExistence type="predicted"/>
<dbReference type="SUPFAM" id="SSF56349">
    <property type="entry name" value="DNA breaking-rejoining enzymes"/>
    <property type="match status" value="1"/>
</dbReference>
<organism evidence="3">
    <name type="scientific">termite gut metagenome</name>
    <dbReference type="NCBI Taxonomy" id="433724"/>
    <lineage>
        <taxon>unclassified sequences</taxon>
        <taxon>metagenomes</taxon>
        <taxon>organismal metagenomes</taxon>
    </lineage>
</organism>
<dbReference type="GO" id="GO:0006310">
    <property type="term" value="P:DNA recombination"/>
    <property type="evidence" value="ECO:0007669"/>
    <property type="project" value="UniProtKB-KW"/>
</dbReference>
<dbReference type="EMBL" id="SNRY01002244">
    <property type="protein sequence ID" value="KAA6326020.1"/>
    <property type="molecule type" value="Genomic_DNA"/>
</dbReference>
<dbReference type="InterPro" id="IPR013762">
    <property type="entry name" value="Integrase-like_cat_sf"/>
</dbReference>
<dbReference type="Gene3D" id="1.10.443.10">
    <property type="entry name" value="Intergrase catalytic core"/>
    <property type="match status" value="1"/>
</dbReference>
<gene>
    <name evidence="3" type="ORF">EZS27_024831</name>
</gene>
<reference evidence="3" key="1">
    <citation type="submission" date="2019-03" db="EMBL/GenBank/DDBJ databases">
        <title>Single cell metagenomics reveals metabolic interactions within the superorganism composed of flagellate Streblomastix strix and complex community of Bacteroidetes bacteria on its surface.</title>
        <authorList>
            <person name="Treitli S.C."/>
            <person name="Kolisko M."/>
            <person name="Husnik F."/>
            <person name="Keeling P."/>
            <person name="Hampl V."/>
        </authorList>
    </citation>
    <scope>NUCLEOTIDE SEQUENCE</scope>
    <source>
        <strain evidence="3">STM</strain>
    </source>
</reference>
<accession>A0A5J4QYJ8</accession>
<dbReference type="GO" id="GO:0003677">
    <property type="term" value="F:DNA binding"/>
    <property type="evidence" value="ECO:0007669"/>
    <property type="project" value="InterPro"/>
</dbReference>
<feature type="domain" description="Tyr recombinase" evidence="2">
    <location>
        <begin position="163"/>
        <end position="222"/>
    </location>
</feature>